<dbReference type="Pfam" id="PF13343">
    <property type="entry name" value="SBP_bac_6"/>
    <property type="match status" value="1"/>
</dbReference>
<dbReference type="GO" id="GO:0030288">
    <property type="term" value="C:outer membrane-bounded periplasmic space"/>
    <property type="evidence" value="ECO:0007669"/>
    <property type="project" value="TreeGrafter"/>
</dbReference>
<protein>
    <submittedName>
        <fullName evidence="2">Extracellular solute-binding protein</fullName>
    </submittedName>
</protein>
<dbReference type="AlphaFoldDB" id="A0A857CE61"/>
<evidence type="ECO:0000256" key="1">
    <source>
        <dbReference type="ARBA" id="ARBA00022729"/>
    </source>
</evidence>
<name>A0A857CE61_9HYPH</name>
<reference evidence="2 3" key="1">
    <citation type="submission" date="2019-12" db="EMBL/GenBank/DDBJ databases">
        <title>The genome of Stappia indica PHM037.</title>
        <authorList>
            <person name="Kacar D."/>
            <person name="Galan B."/>
            <person name="Canedo L."/>
            <person name="Rodriguez P."/>
            <person name="de la Calle F."/>
            <person name="Garcia J.L."/>
        </authorList>
    </citation>
    <scope>NUCLEOTIDE SEQUENCE [LARGE SCALE GENOMIC DNA]</scope>
    <source>
        <strain evidence="2 3">PHM037</strain>
    </source>
</reference>
<evidence type="ECO:0000313" key="3">
    <source>
        <dbReference type="Proteomes" id="UP000435648"/>
    </source>
</evidence>
<keyword evidence="1" id="KW-0732">Signal</keyword>
<evidence type="ECO:0000313" key="2">
    <source>
        <dbReference type="EMBL" id="QGZ37310.1"/>
    </source>
</evidence>
<dbReference type="EMBL" id="CP046908">
    <property type="protein sequence ID" value="QGZ37310.1"/>
    <property type="molecule type" value="Genomic_DNA"/>
</dbReference>
<gene>
    <name evidence="2" type="ORF">GH266_08775</name>
</gene>
<accession>A0A857CE61</accession>
<organism evidence="2 3">
    <name type="scientific">Stappia indica</name>
    <dbReference type="NCBI Taxonomy" id="538381"/>
    <lineage>
        <taxon>Bacteria</taxon>
        <taxon>Pseudomonadati</taxon>
        <taxon>Pseudomonadota</taxon>
        <taxon>Alphaproteobacteria</taxon>
        <taxon>Hyphomicrobiales</taxon>
        <taxon>Stappiaceae</taxon>
        <taxon>Stappia</taxon>
    </lineage>
</organism>
<sequence length="427" mass="45944">MTTLALASDKLTIVTSYPADVTDVYKNAFEQANPGVTVEVVNKSTSSGVKFLKETASNNSADIFWASAPDAFEVLKADGLLVKYTSSVEGLPAKIGAYPINDPDGFYTGFALSGYGIMWNTRYAQSYDIEPAKQWSDLTKAQYFGHVGISSPSRSGTTHLTIETILQGEGWEKGWEQIKWIGGNSYTITERSFGVPDGVNTGSFGFGVVIDFFGFSSRSSGFPVDFVYPDVTALVPANVGVVTNAPNGDNARKFVDFLLSAKGQELLLDPKIMRLPVNPEAYANAPEGFPNPFVGDTIKASVSFDSDASKAHYNAVNALFDSMITYRHKELAAAVKAIHEAEAAVGEGGSQAAKDLIAEARALVAWTPVDLETANDPAFGAIFTTKRKSEDDKSSGRQAEVEQEWDARIVENYAKAVDLAEKAKSAN</sequence>
<dbReference type="KEGG" id="siw:GH266_08775"/>
<dbReference type="PANTHER" id="PTHR30006:SF25">
    <property type="entry name" value="PHOSPHOGLYCERATE TRANSPORT REGULATORY PROTEIN PGTC"/>
    <property type="match status" value="1"/>
</dbReference>
<dbReference type="Proteomes" id="UP000435648">
    <property type="component" value="Chromosome"/>
</dbReference>
<dbReference type="OrthoDB" id="9766989at2"/>
<dbReference type="Gene3D" id="3.40.190.10">
    <property type="entry name" value="Periplasmic binding protein-like II"/>
    <property type="match status" value="2"/>
</dbReference>
<proteinExistence type="predicted"/>
<dbReference type="PANTHER" id="PTHR30006">
    <property type="entry name" value="THIAMINE-BINDING PERIPLASMIC PROTEIN-RELATED"/>
    <property type="match status" value="1"/>
</dbReference>
<dbReference type="SUPFAM" id="SSF53850">
    <property type="entry name" value="Periplasmic binding protein-like II"/>
    <property type="match status" value="1"/>
</dbReference>